<dbReference type="OrthoDB" id="4734645at2"/>
<proteinExistence type="predicted"/>
<evidence type="ECO:0000313" key="3">
    <source>
        <dbReference type="Proteomes" id="UP000022835"/>
    </source>
</evidence>
<comment type="caution">
    <text evidence="2">The sequence shown here is derived from an EMBL/GenBank/DDBJ whole genome shotgun (WGS) entry which is preliminary data.</text>
</comment>
<dbReference type="EMBL" id="JALN02000001">
    <property type="protein sequence ID" value="KDE99540.1"/>
    <property type="molecule type" value="Genomic_DNA"/>
</dbReference>
<keyword evidence="1" id="KW-0812">Transmembrane</keyword>
<evidence type="ECO:0000256" key="1">
    <source>
        <dbReference type="SAM" id="Phobius"/>
    </source>
</evidence>
<dbReference type="Proteomes" id="UP000022835">
    <property type="component" value="Unassembled WGS sequence"/>
</dbReference>
<keyword evidence="1" id="KW-1133">Transmembrane helix</keyword>
<gene>
    <name evidence="2" type="ORF">Y900_011460</name>
</gene>
<evidence type="ECO:0000313" key="2">
    <source>
        <dbReference type="EMBL" id="KDE99540.1"/>
    </source>
</evidence>
<feature type="transmembrane region" description="Helical" evidence="1">
    <location>
        <begin position="7"/>
        <end position="26"/>
    </location>
</feature>
<organism evidence="2 3">
    <name type="scientific">Mycolicibacterium aromaticivorans JS19b1 = JCM 16368</name>
    <dbReference type="NCBI Taxonomy" id="1440774"/>
    <lineage>
        <taxon>Bacteria</taxon>
        <taxon>Bacillati</taxon>
        <taxon>Actinomycetota</taxon>
        <taxon>Actinomycetes</taxon>
        <taxon>Mycobacteriales</taxon>
        <taxon>Mycobacteriaceae</taxon>
        <taxon>Mycolicibacterium</taxon>
    </lineage>
</organism>
<protein>
    <submittedName>
        <fullName evidence="2">Uncharacterized protein</fullName>
    </submittedName>
</protein>
<keyword evidence="3" id="KW-1185">Reference proteome</keyword>
<dbReference type="STRING" id="1440774.Y900_011460"/>
<accession>A0A064CGR5</accession>
<name>A0A064CGR5_9MYCO</name>
<keyword evidence="1" id="KW-0472">Membrane</keyword>
<reference evidence="2" key="1">
    <citation type="submission" date="2014-05" db="EMBL/GenBank/DDBJ databases">
        <title>Genome sequence of Mycobacterium aromaticivorans strain JS19b1T (= DSM 45407T).</title>
        <authorList>
            <person name="Kwak Y."/>
            <person name="Park G.-S."/>
            <person name="Li Q.X."/>
            <person name="Lee S.-E."/>
            <person name="Shin J.-H."/>
        </authorList>
    </citation>
    <scope>NUCLEOTIDE SEQUENCE [LARGE SCALE GENOMIC DNA]</scope>
    <source>
        <strain evidence="2">JS19b1</strain>
    </source>
</reference>
<dbReference type="AlphaFoldDB" id="A0A064CGR5"/>
<dbReference type="eggNOG" id="ENOG5031QBV">
    <property type="taxonomic scope" value="Bacteria"/>
</dbReference>
<sequence>MRRRPRWILTISVLVIAVGIAVWSKYFDGPPEKCKPVIDFLDYSRSQASKIDSKGNEGVPTVAEDAAYQQWADGLAERSQKVTDPGLAAQTTEVAQLANQFVTSLPTLRSQIQGRAPGAPPPPQMYEMSLLNDRIVAKLADLRKTCS</sequence>